<evidence type="ECO:0000259" key="12">
    <source>
        <dbReference type="PROSITE" id="PS50893"/>
    </source>
</evidence>
<protein>
    <recommendedName>
        <fullName evidence="12">ABC transporter domain-containing protein</fullName>
    </recommendedName>
</protein>
<feature type="transmembrane region" description="Helical" evidence="11">
    <location>
        <begin position="1463"/>
        <end position="1486"/>
    </location>
</feature>
<feature type="transmembrane region" description="Helical" evidence="11">
    <location>
        <begin position="768"/>
        <end position="795"/>
    </location>
</feature>
<feature type="transmembrane region" description="Helical" evidence="11">
    <location>
        <begin position="683"/>
        <end position="703"/>
    </location>
</feature>
<dbReference type="GO" id="GO:0005524">
    <property type="term" value="F:ATP binding"/>
    <property type="evidence" value="ECO:0007669"/>
    <property type="project" value="UniProtKB-KW"/>
</dbReference>
<dbReference type="Proteomes" id="UP000325577">
    <property type="component" value="Linkage Group LG7"/>
</dbReference>
<comment type="subcellular location">
    <subcellularLocation>
        <location evidence="1">Membrane</location>
        <topology evidence="1">Multi-pass membrane protein</topology>
    </subcellularLocation>
</comment>
<dbReference type="InterPro" id="IPR013525">
    <property type="entry name" value="ABC2_TM"/>
</dbReference>
<dbReference type="GO" id="GO:2000032">
    <property type="term" value="P:regulation of secondary shoot formation"/>
    <property type="evidence" value="ECO:0007669"/>
    <property type="project" value="UniProtKB-ARBA"/>
</dbReference>
<keyword evidence="4 11" id="KW-0812">Transmembrane</keyword>
<name>A0A5J4ZLU9_9ASTE</name>
<feature type="transmembrane region" description="Helical" evidence="11">
    <location>
        <begin position="1317"/>
        <end position="1340"/>
    </location>
</feature>
<dbReference type="Pfam" id="PF00005">
    <property type="entry name" value="ABC_tran"/>
    <property type="match status" value="2"/>
</dbReference>
<keyword evidence="6" id="KW-0547">Nucleotide-binding</keyword>
<gene>
    <name evidence="13" type="ORF">F0562_016082</name>
</gene>
<evidence type="ECO:0000256" key="8">
    <source>
        <dbReference type="ARBA" id="ARBA00022989"/>
    </source>
</evidence>
<dbReference type="PANTHER" id="PTHR48040:SF42">
    <property type="entry name" value="ABC TRANSPORTER DOMAIN-CONTAINING PROTEIN"/>
    <property type="match status" value="1"/>
</dbReference>
<evidence type="ECO:0000256" key="2">
    <source>
        <dbReference type="ARBA" id="ARBA00006012"/>
    </source>
</evidence>
<keyword evidence="8 11" id="KW-1133">Transmembrane helix</keyword>
<evidence type="ECO:0000256" key="11">
    <source>
        <dbReference type="SAM" id="Phobius"/>
    </source>
</evidence>
<feature type="transmembrane region" description="Helical" evidence="11">
    <location>
        <begin position="1269"/>
        <end position="1297"/>
    </location>
</feature>
<evidence type="ECO:0000313" key="13">
    <source>
        <dbReference type="EMBL" id="KAA8518608.1"/>
    </source>
</evidence>
<dbReference type="SUPFAM" id="SSF52540">
    <property type="entry name" value="P-loop containing nucleoside triphosphate hydrolases"/>
    <property type="match status" value="2"/>
</dbReference>
<dbReference type="GO" id="GO:0140359">
    <property type="term" value="F:ABC-type transporter activity"/>
    <property type="evidence" value="ECO:0007669"/>
    <property type="project" value="InterPro"/>
</dbReference>
<keyword evidence="3" id="KW-0813">Transport</keyword>
<dbReference type="GO" id="GO:0009914">
    <property type="term" value="P:hormone transport"/>
    <property type="evidence" value="ECO:0007669"/>
    <property type="project" value="UniProtKB-ARBA"/>
</dbReference>
<dbReference type="Pfam" id="PF01061">
    <property type="entry name" value="ABC2_membrane"/>
    <property type="match status" value="2"/>
</dbReference>
<dbReference type="SMART" id="SM00382">
    <property type="entry name" value="AAA"/>
    <property type="match status" value="2"/>
</dbReference>
<evidence type="ECO:0000256" key="4">
    <source>
        <dbReference type="ARBA" id="ARBA00022692"/>
    </source>
</evidence>
<feature type="transmembrane region" description="Helical" evidence="11">
    <location>
        <begin position="1239"/>
        <end position="1257"/>
    </location>
</feature>
<dbReference type="InterPro" id="IPR034001">
    <property type="entry name" value="ABCG_PDR_1"/>
</dbReference>
<dbReference type="EMBL" id="CM018050">
    <property type="protein sequence ID" value="KAA8518608.1"/>
    <property type="molecule type" value="Genomic_DNA"/>
</dbReference>
<sequence>MAAALVGDDLARSTSSRRSWASGSKRSWASTSLREVWQAPPDVFSRSGRQDDEEELRWAAIERLPTYDRLRKGMLKQVLDNGRVVRDEVDVTNLGMQDKKQLMESILKVAEEDNERFLQRLRDRTDRVGIEIPKIEVRFEHLSVEGDVYVGSRALPTLLNATLNTIESILGLIRLAPSKKRKIQILKDISGIVKPSRMTLLLGPPGAGKTTLLLALAGKLDEDLRVSGRVTYCGHELNDFVPQRTCAYISQHDLHYGEMTVRETLDFSGRCLGVGTRYEMLAELSRREKEAGVKPDPDIDAFMKATSMAGQETSLVTDYVLKILGLDICADIMVGDEMRRGISGGQKKRLTTGEMLVGPAKALFMDEISTGLDSSTTFQIVKFMRQMVHIMDVTMIISLLQPAPETYDLFDDIILLSEGQIAYQGPRENILEFFEYMGFKCPERKGVADFLQEVTSKKDQEQYWFRKNQPYRFISVSEFSQAFDSFRIGQQLAADLSVPYDKSRAHPAALVTEKYGISDWELFKACFAREWLLMKRNSFVYIFKTTQITIMSLIALTVFLRTQMPYGNLQDGGKFFGALFFSLINVMFNGMAELAMTVFRLPVFYKQRDFLFYPPWAFGLPIWVLRIPISFIESGIWIILTYYTIGFAPSASRFFRQFLAFFGIHQMALSLFRFIAAVGRTQVVASTLGTFTLLLVFVLGGFIVAKNDLEPWMLWGYYISPMMYGQNAIVMNEFLDKRWSKPNIDPRINEPTVGKVLLKSRGFFIDDYWFWICIGALVGFSLLFNILFIGALTYLNRKLSHIFVCILYLKLESNNDIPFPWKSISALGDAKAIVVDEDDDKKDKKSSSGRNRTEAFEGIDMAVRNASRGSDSIVGVADHAPRRGMVLPFQPLSLAFNHVNYYVDMPAEMKSQVEEDRLQLLRNVSGAFRPGILTALVGVSGAGKTTLMDVLAGRKTGGYIEGTVSISGYPKNQATFARVSGYCEQNDIHSPNVTVYESLLYSAWLRLSSDVNTKTRKMFVEEVMELVELNPIRDAIVGLPGVDGLSTEQRKRLTIAVELVANPSIIFMDEPTSGLDARAAAIVMRTVRNTVDTGRTVVCTIHQPSIDIFEAFDELLLMKRGGQVIYVGPLGRHSHKLVEYFEAIPGVQKIRDGYNPATWMLEVTAAPVEAQLDVDFAEIYNNSSLYQRNQELIKELSTPPPGSKDLYFPTKYSQSFVIQCKACFWKQHWSYWRNPQYNAIRFFMTIVIGALFGLIFWNKGQKTDKQQDLMNLLGAMYAAVLFLGATNASAVQSIVAIERTVFYRERAAGMYSALPYAFAQVSIETIYVAIQTFVYSLLLYSMIGFEWKVAKFLWFYYYILMCFIYFTMYGMMVVALTPGHQIAAIVMSFFLSFWNLFSGFLIPRPQIPIWWRWYYWASPVAWTLYGLVTSQVGDKSGPLEVPGLEGVTIKGFLKTNLGFDYNFLPAVAVAHIGWVLLFFFVFAYGIKFLNFQRR</sequence>
<reference evidence="13 14" key="1">
    <citation type="submission" date="2019-09" db="EMBL/GenBank/DDBJ databases">
        <title>A chromosome-level genome assembly of the Chinese tupelo Nyssa sinensis.</title>
        <authorList>
            <person name="Yang X."/>
            <person name="Kang M."/>
            <person name="Yang Y."/>
            <person name="Xiong H."/>
            <person name="Wang M."/>
            <person name="Zhang Z."/>
            <person name="Wang Z."/>
            <person name="Wu H."/>
            <person name="Ma T."/>
            <person name="Liu J."/>
            <person name="Xi Z."/>
        </authorList>
    </citation>
    <scope>NUCLEOTIDE SEQUENCE [LARGE SCALE GENOMIC DNA]</scope>
    <source>
        <strain evidence="13">J267</strain>
        <tissue evidence="13">Leaf</tissue>
    </source>
</reference>
<comment type="similarity">
    <text evidence="2">Belongs to the ABC transporter superfamily. ABCG family. PDR (TC 3.A.1.205) subfamily.</text>
</comment>
<keyword evidence="5" id="KW-0677">Repeat</keyword>
<dbReference type="InterPro" id="IPR013581">
    <property type="entry name" value="PDR_assoc"/>
</dbReference>
<feature type="domain" description="ABC transporter" evidence="12">
    <location>
        <begin position="894"/>
        <end position="1145"/>
    </location>
</feature>
<evidence type="ECO:0000256" key="6">
    <source>
        <dbReference type="ARBA" id="ARBA00022741"/>
    </source>
</evidence>
<evidence type="ECO:0000256" key="5">
    <source>
        <dbReference type="ARBA" id="ARBA00022737"/>
    </source>
</evidence>
<keyword evidence="7" id="KW-0067">ATP-binding</keyword>
<evidence type="ECO:0000256" key="9">
    <source>
        <dbReference type="ARBA" id="ARBA00023136"/>
    </source>
</evidence>
<dbReference type="OrthoDB" id="66620at2759"/>
<feature type="transmembrane region" description="Helical" evidence="11">
    <location>
        <begin position="1382"/>
        <end position="1401"/>
    </location>
</feature>
<evidence type="ECO:0000256" key="10">
    <source>
        <dbReference type="SAM" id="MobiDB-lite"/>
    </source>
</evidence>
<evidence type="ECO:0000256" key="3">
    <source>
        <dbReference type="ARBA" id="ARBA00022448"/>
    </source>
</evidence>
<dbReference type="InterPro" id="IPR034003">
    <property type="entry name" value="ABCG_PDR_2"/>
</dbReference>
<dbReference type="PANTHER" id="PTHR48040">
    <property type="entry name" value="PLEIOTROPIC DRUG RESISTANCE PROTEIN 1-LIKE ISOFORM X1"/>
    <property type="match status" value="1"/>
</dbReference>
<proteinExistence type="inferred from homology"/>
<dbReference type="GO" id="GO:0016887">
    <property type="term" value="F:ATP hydrolysis activity"/>
    <property type="evidence" value="ECO:0007669"/>
    <property type="project" value="InterPro"/>
</dbReference>
<dbReference type="PROSITE" id="PS50893">
    <property type="entry name" value="ABC_TRANSPORTER_2"/>
    <property type="match status" value="2"/>
</dbReference>
<feature type="transmembrane region" description="Helical" evidence="11">
    <location>
        <begin position="1352"/>
        <end position="1376"/>
    </location>
</feature>
<feature type="compositionally biased region" description="Low complexity" evidence="10">
    <location>
        <begin position="12"/>
        <end position="30"/>
    </location>
</feature>
<dbReference type="InterPro" id="IPR027417">
    <property type="entry name" value="P-loop_NTPase"/>
</dbReference>
<dbReference type="Pfam" id="PF08370">
    <property type="entry name" value="PDR_assoc"/>
    <property type="match status" value="1"/>
</dbReference>
<feature type="domain" description="ABC transporter" evidence="12">
    <location>
        <begin position="170"/>
        <end position="443"/>
    </location>
</feature>
<dbReference type="Gene3D" id="3.40.50.300">
    <property type="entry name" value="P-loop containing nucleotide triphosphate hydrolases"/>
    <property type="match status" value="2"/>
</dbReference>
<keyword evidence="14" id="KW-1185">Reference proteome</keyword>
<dbReference type="FunFam" id="3.40.50.300:FF:000179">
    <property type="entry name" value="ABC transporter G family member 34"/>
    <property type="match status" value="1"/>
</dbReference>
<dbReference type="InterPro" id="IPR029481">
    <property type="entry name" value="ABC_trans_N"/>
</dbReference>
<dbReference type="GO" id="GO:0016020">
    <property type="term" value="C:membrane"/>
    <property type="evidence" value="ECO:0007669"/>
    <property type="project" value="UniProtKB-SubCell"/>
</dbReference>
<dbReference type="Pfam" id="PF14510">
    <property type="entry name" value="ABC_trans_N"/>
    <property type="match status" value="1"/>
</dbReference>
<dbReference type="InterPro" id="IPR003593">
    <property type="entry name" value="AAA+_ATPase"/>
</dbReference>
<dbReference type="InterPro" id="IPR043926">
    <property type="entry name" value="ABCG_dom"/>
</dbReference>
<feature type="transmembrane region" description="Helical" evidence="11">
    <location>
        <begin position="620"/>
        <end position="645"/>
    </location>
</feature>
<feature type="transmembrane region" description="Helical" evidence="11">
    <location>
        <begin position="575"/>
        <end position="599"/>
    </location>
</feature>
<evidence type="ECO:0000256" key="7">
    <source>
        <dbReference type="ARBA" id="ARBA00022840"/>
    </source>
</evidence>
<accession>A0A5J4ZLU9</accession>
<feature type="transmembrane region" description="Helical" evidence="11">
    <location>
        <begin position="539"/>
        <end position="560"/>
    </location>
</feature>
<keyword evidence="9 11" id="KW-0472">Membrane</keyword>
<dbReference type="InterPro" id="IPR003439">
    <property type="entry name" value="ABC_transporter-like_ATP-bd"/>
</dbReference>
<evidence type="ECO:0000313" key="14">
    <source>
        <dbReference type="Proteomes" id="UP000325577"/>
    </source>
</evidence>
<dbReference type="FunFam" id="3.40.50.300:FF:000059">
    <property type="entry name" value="ABC transporter G family member 40"/>
    <property type="match status" value="1"/>
</dbReference>
<dbReference type="CDD" id="cd03233">
    <property type="entry name" value="ABCG_PDR_domain1"/>
    <property type="match status" value="1"/>
</dbReference>
<dbReference type="CDD" id="cd03232">
    <property type="entry name" value="ABCG_PDR_domain2"/>
    <property type="match status" value="1"/>
</dbReference>
<organism evidence="13 14">
    <name type="scientific">Nyssa sinensis</name>
    <dbReference type="NCBI Taxonomy" id="561372"/>
    <lineage>
        <taxon>Eukaryota</taxon>
        <taxon>Viridiplantae</taxon>
        <taxon>Streptophyta</taxon>
        <taxon>Embryophyta</taxon>
        <taxon>Tracheophyta</taxon>
        <taxon>Spermatophyta</taxon>
        <taxon>Magnoliopsida</taxon>
        <taxon>eudicotyledons</taxon>
        <taxon>Gunneridae</taxon>
        <taxon>Pentapetalae</taxon>
        <taxon>asterids</taxon>
        <taxon>Cornales</taxon>
        <taxon>Nyssaceae</taxon>
        <taxon>Nyssa</taxon>
    </lineage>
</organism>
<feature type="region of interest" description="Disordered" evidence="10">
    <location>
        <begin position="1"/>
        <end position="32"/>
    </location>
</feature>
<evidence type="ECO:0000256" key="1">
    <source>
        <dbReference type="ARBA" id="ARBA00004141"/>
    </source>
</evidence>
<feature type="transmembrane region" description="Helical" evidence="11">
    <location>
        <begin position="657"/>
        <end position="676"/>
    </location>
</feature>
<feature type="transmembrane region" description="Helical" evidence="11">
    <location>
        <begin position="1413"/>
        <end position="1432"/>
    </location>
</feature>
<dbReference type="Pfam" id="PF19055">
    <property type="entry name" value="ABC2_membrane_7"/>
    <property type="match status" value="1"/>
</dbReference>